<sequence>MFLFGRSFGGLLATNMANTLIGKSMFAGVVLLTPYYRLFTERLYEAYKWLIPLTTVKPNHKFMCEYSEMDPEWAARYEPILNDSRNVNFFTATTARLWVEQQELARSSVAHAPQPFCFIAATGDGVVRNDYIEDFADLTTNEEGELHRVVGADHTDVVFDQSYGSQVMRISTSFLDKLVEARSPLL</sequence>
<evidence type="ECO:0000259" key="1">
    <source>
        <dbReference type="Pfam" id="PF12146"/>
    </source>
</evidence>
<dbReference type="SUPFAM" id="SSF53474">
    <property type="entry name" value="alpha/beta-Hydrolases"/>
    <property type="match status" value="1"/>
</dbReference>
<dbReference type="EMBL" id="HBIE01001719">
    <property type="protein sequence ID" value="CAE0305642.1"/>
    <property type="molecule type" value="Transcribed_RNA"/>
</dbReference>
<reference evidence="2" key="1">
    <citation type="submission" date="2021-01" db="EMBL/GenBank/DDBJ databases">
        <authorList>
            <person name="Corre E."/>
            <person name="Pelletier E."/>
            <person name="Niang G."/>
            <person name="Scheremetjew M."/>
            <person name="Finn R."/>
            <person name="Kale V."/>
            <person name="Holt S."/>
            <person name="Cochrane G."/>
            <person name="Meng A."/>
            <person name="Brown T."/>
            <person name="Cohen L."/>
        </authorList>
    </citation>
    <scope>NUCLEOTIDE SEQUENCE</scope>
    <source>
        <strain evidence="2">Fehren 1</strain>
    </source>
</reference>
<feature type="domain" description="Serine aminopeptidase S33" evidence="1">
    <location>
        <begin position="1"/>
        <end position="155"/>
    </location>
</feature>
<evidence type="ECO:0000313" key="2">
    <source>
        <dbReference type="EMBL" id="CAE0305642.1"/>
    </source>
</evidence>
<dbReference type="Gene3D" id="3.40.50.1820">
    <property type="entry name" value="alpha/beta hydrolase"/>
    <property type="match status" value="1"/>
</dbReference>
<dbReference type="InterPro" id="IPR022742">
    <property type="entry name" value="Hydrolase_4"/>
</dbReference>
<dbReference type="InterPro" id="IPR029058">
    <property type="entry name" value="AB_hydrolase_fold"/>
</dbReference>
<proteinExistence type="predicted"/>
<dbReference type="AlphaFoldDB" id="A0A7S3HUJ0"/>
<dbReference type="Pfam" id="PF12146">
    <property type="entry name" value="Hydrolase_4"/>
    <property type="match status" value="1"/>
</dbReference>
<organism evidence="2">
    <name type="scientific">Favella ehrenbergii</name>
    <dbReference type="NCBI Taxonomy" id="182087"/>
    <lineage>
        <taxon>Eukaryota</taxon>
        <taxon>Sar</taxon>
        <taxon>Alveolata</taxon>
        <taxon>Ciliophora</taxon>
        <taxon>Intramacronucleata</taxon>
        <taxon>Spirotrichea</taxon>
        <taxon>Choreotrichia</taxon>
        <taxon>Tintinnida</taxon>
        <taxon>Xystonellidae</taxon>
        <taxon>Favella</taxon>
    </lineage>
</organism>
<name>A0A7S3HUJ0_9SPIT</name>
<gene>
    <name evidence="2" type="ORF">FEHR0123_LOCUS547</name>
</gene>
<protein>
    <recommendedName>
        <fullName evidence="1">Serine aminopeptidase S33 domain-containing protein</fullName>
    </recommendedName>
</protein>
<accession>A0A7S3HUJ0</accession>